<dbReference type="Pfam" id="PF15319">
    <property type="entry name" value="RHINO"/>
    <property type="match status" value="1"/>
</dbReference>
<name>A0AA88NK21_CHASR</name>
<dbReference type="GO" id="GO:0071479">
    <property type="term" value="P:cellular response to ionizing radiation"/>
    <property type="evidence" value="ECO:0007669"/>
    <property type="project" value="InterPro"/>
</dbReference>
<dbReference type="PANTHER" id="PTHR35541">
    <property type="entry name" value="RAD9, HUS1, RAD1-INTERACTING NUCLEAR ORPHAN PROTEIN 1"/>
    <property type="match status" value="1"/>
</dbReference>
<keyword evidence="3" id="KW-1185">Reference proteome</keyword>
<dbReference type="PANTHER" id="PTHR35541:SF1">
    <property type="entry name" value="RAD9, HUS1, RAD1-INTERACTING NUCLEAR ORPHAN PROTEIN 1"/>
    <property type="match status" value="1"/>
</dbReference>
<comment type="caution">
    <text evidence="2">The sequence shown here is derived from an EMBL/GenBank/DDBJ whole genome shotgun (WGS) entry which is preliminary data.</text>
</comment>
<reference evidence="2" key="1">
    <citation type="submission" date="2023-07" db="EMBL/GenBank/DDBJ databases">
        <title>Chromosome-level Genome Assembly of Striped Snakehead (Channa striata).</title>
        <authorList>
            <person name="Liu H."/>
        </authorList>
    </citation>
    <scope>NUCLEOTIDE SEQUENCE</scope>
    <source>
        <strain evidence="2">Gz</strain>
        <tissue evidence="2">Muscle</tissue>
    </source>
</reference>
<dbReference type="InterPro" id="IPR029293">
    <property type="entry name" value="RHNO1"/>
</dbReference>
<dbReference type="GO" id="GO:0005634">
    <property type="term" value="C:nucleus"/>
    <property type="evidence" value="ECO:0007669"/>
    <property type="project" value="InterPro"/>
</dbReference>
<proteinExistence type="predicted"/>
<feature type="region of interest" description="Disordered" evidence="1">
    <location>
        <begin position="107"/>
        <end position="137"/>
    </location>
</feature>
<evidence type="ECO:0000313" key="2">
    <source>
        <dbReference type="EMBL" id="KAK2859091.1"/>
    </source>
</evidence>
<evidence type="ECO:0000256" key="1">
    <source>
        <dbReference type="SAM" id="MobiDB-lite"/>
    </source>
</evidence>
<dbReference type="AlphaFoldDB" id="A0AA88NK21"/>
<dbReference type="Proteomes" id="UP001187415">
    <property type="component" value="Unassembled WGS sequence"/>
</dbReference>
<gene>
    <name evidence="2" type="ORF">Q5P01_003711</name>
</gene>
<protein>
    <submittedName>
        <fullName evidence="2">Uncharacterized protein</fullName>
    </submittedName>
</protein>
<organism evidence="2 3">
    <name type="scientific">Channa striata</name>
    <name type="common">Snakehead murrel</name>
    <name type="synonym">Ophicephalus striatus</name>
    <dbReference type="NCBI Taxonomy" id="64152"/>
    <lineage>
        <taxon>Eukaryota</taxon>
        <taxon>Metazoa</taxon>
        <taxon>Chordata</taxon>
        <taxon>Craniata</taxon>
        <taxon>Vertebrata</taxon>
        <taxon>Euteleostomi</taxon>
        <taxon>Actinopterygii</taxon>
        <taxon>Neopterygii</taxon>
        <taxon>Teleostei</taxon>
        <taxon>Neoteleostei</taxon>
        <taxon>Acanthomorphata</taxon>
        <taxon>Anabantaria</taxon>
        <taxon>Anabantiformes</taxon>
        <taxon>Channoidei</taxon>
        <taxon>Channidae</taxon>
        <taxon>Channa</taxon>
    </lineage>
</organism>
<dbReference type="GO" id="GO:0005694">
    <property type="term" value="C:chromosome"/>
    <property type="evidence" value="ECO:0007669"/>
    <property type="project" value="TreeGrafter"/>
</dbReference>
<dbReference type="GO" id="GO:0000077">
    <property type="term" value="P:DNA damage checkpoint signaling"/>
    <property type="evidence" value="ECO:0007669"/>
    <property type="project" value="InterPro"/>
</dbReference>
<feature type="compositionally biased region" description="Polar residues" evidence="1">
    <location>
        <begin position="128"/>
        <end position="137"/>
    </location>
</feature>
<dbReference type="EMBL" id="JAUPFM010000002">
    <property type="protein sequence ID" value="KAK2859091.1"/>
    <property type="molecule type" value="Genomic_DNA"/>
</dbReference>
<evidence type="ECO:0000313" key="3">
    <source>
        <dbReference type="Proteomes" id="UP001187415"/>
    </source>
</evidence>
<dbReference type="GO" id="GO:0000725">
    <property type="term" value="P:recombinational repair"/>
    <property type="evidence" value="ECO:0007669"/>
    <property type="project" value="TreeGrafter"/>
</dbReference>
<sequence length="262" mass="29918">MPRKAPKTEKPPLLFVERPLRGAKLQNVPEVRAALNPKDFFTETQTHNSSALNSWVSPQFDSSLLTVLPVRRGRRRCQSATSALDSCSQLSRKNSVCKFPSLSFHKGPKEQFHHPKRTSTKKTSVVSNTGNQPQGSCQIKRTVSHTNLDTPKRQSVSVTKRNVEKFSDRAASSSRYVNRPEIPLIQETKNAEFQQTVLQHLPPLRSAGSIRHPMWILQRQHKMGALIFPSPLYYFNWLSHAHRHVACHLTFWWLTHQRGTMG</sequence>
<accession>A0AA88NK21</accession>